<dbReference type="AlphaFoldDB" id="A0A382QJB8"/>
<evidence type="ECO:0000313" key="2">
    <source>
        <dbReference type="EMBL" id="SVC85020.1"/>
    </source>
</evidence>
<dbReference type="SUPFAM" id="SSF54427">
    <property type="entry name" value="NTF2-like"/>
    <property type="match status" value="1"/>
</dbReference>
<sequence length="160" mass="18771">MKHLCTIFALTLTLSNITAQETIVALELDTAWQKLKKTISKGDFRSFKSVYHRDAIFVNGISKKSYPIKNAFEGWKQGFDDTKSGIISAHLDVRFSQRLYDNFSAHETGIFHYYTINKEGKQSDSYVHFESLWVKKNNKWLMIMEYQKSRTDKDEWDVLK</sequence>
<dbReference type="GO" id="GO:0005516">
    <property type="term" value="F:calmodulin binding"/>
    <property type="evidence" value="ECO:0007669"/>
    <property type="project" value="InterPro"/>
</dbReference>
<dbReference type="Gene3D" id="3.10.450.50">
    <property type="match status" value="1"/>
</dbReference>
<dbReference type="InterPro" id="IPR013543">
    <property type="entry name" value="Ca/CaM-dep_prot_kinase-assoc"/>
</dbReference>
<name>A0A382QJB8_9ZZZZ</name>
<dbReference type="EMBL" id="UINC01114602">
    <property type="protein sequence ID" value="SVC85020.1"/>
    <property type="molecule type" value="Genomic_DNA"/>
</dbReference>
<evidence type="ECO:0000259" key="1">
    <source>
        <dbReference type="Pfam" id="PF08332"/>
    </source>
</evidence>
<dbReference type="GO" id="GO:0004683">
    <property type="term" value="F:calcium/calmodulin-dependent protein kinase activity"/>
    <property type="evidence" value="ECO:0007669"/>
    <property type="project" value="InterPro"/>
</dbReference>
<dbReference type="Pfam" id="PF08332">
    <property type="entry name" value="CaMKII_AD"/>
    <property type="match status" value="1"/>
</dbReference>
<feature type="domain" description="Calcium/calmodulin-dependent protein kinase II association-domain" evidence="1">
    <location>
        <begin position="31"/>
        <end position="144"/>
    </location>
</feature>
<organism evidence="2">
    <name type="scientific">marine metagenome</name>
    <dbReference type="NCBI Taxonomy" id="408172"/>
    <lineage>
        <taxon>unclassified sequences</taxon>
        <taxon>metagenomes</taxon>
        <taxon>ecological metagenomes</taxon>
    </lineage>
</organism>
<protein>
    <recommendedName>
        <fullName evidence="1">Calcium/calmodulin-dependent protein kinase II association-domain domain-containing protein</fullName>
    </recommendedName>
</protein>
<reference evidence="2" key="1">
    <citation type="submission" date="2018-05" db="EMBL/GenBank/DDBJ databases">
        <authorList>
            <person name="Lanie J.A."/>
            <person name="Ng W.-L."/>
            <person name="Kazmierczak K.M."/>
            <person name="Andrzejewski T.M."/>
            <person name="Davidsen T.M."/>
            <person name="Wayne K.J."/>
            <person name="Tettelin H."/>
            <person name="Glass J.I."/>
            <person name="Rusch D."/>
            <person name="Podicherti R."/>
            <person name="Tsui H.-C.T."/>
            <person name="Winkler M.E."/>
        </authorList>
    </citation>
    <scope>NUCLEOTIDE SEQUENCE</scope>
</reference>
<dbReference type="InterPro" id="IPR032710">
    <property type="entry name" value="NTF2-like_dom_sf"/>
</dbReference>
<proteinExistence type="predicted"/>
<gene>
    <name evidence="2" type="ORF">METZ01_LOCUS337874</name>
</gene>
<accession>A0A382QJB8</accession>